<dbReference type="STRING" id="565045.NOR51B_1433"/>
<dbReference type="CDD" id="cd01347">
    <property type="entry name" value="ligand_gated_channel"/>
    <property type="match status" value="1"/>
</dbReference>
<evidence type="ECO:0000259" key="15">
    <source>
        <dbReference type="Pfam" id="PF07715"/>
    </source>
</evidence>
<dbReference type="GO" id="GO:0009279">
    <property type="term" value="C:cell outer membrane"/>
    <property type="evidence" value="ECO:0007669"/>
    <property type="project" value="UniProtKB-SubCell"/>
</dbReference>
<evidence type="ECO:0000256" key="1">
    <source>
        <dbReference type="ARBA" id="ARBA00004571"/>
    </source>
</evidence>
<dbReference type="eggNOG" id="COG4771">
    <property type="taxonomic scope" value="Bacteria"/>
</dbReference>
<feature type="chain" id="PRO_5002876165" evidence="13">
    <location>
        <begin position="25"/>
        <end position="728"/>
    </location>
</feature>
<dbReference type="PROSITE" id="PS52016">
    <property type="entry name" value="TONB_DEPENDENT_REC_3"/>
    <property type="match status" value="1"/>
</dbReference>
<feature type="domain" description="TonB-dependent receptor-like beta-barrel" evidence="14">
    <location>
        <begin position="275"/>
        <end position="689"/>
    </location>
</feature>
<dbReference type="EMBL" id="DS999411">
    <property type="protein sequence ID" value="EED35487.1"/>
    <property type="molecule type" value="Genomic_DNA"/>
</dbReference>
<organism evidence="16 17">
    <name type="scientific">Luminiphilus syltensis NOR5-1B</name>
    <dbReference type="NCBI Taxonomy" id="565045"/>
    <lineage>
        <taxon>Bacteria</taxon>
        <taxon>Pseudomonadati</taxon>
        <taxon>Pseudomonadota</taxon>
        <taxon>Gammaproteobacteria</taxon>
        <taxon>Cellvibrionales</taxon>
        <taxon>Halieaceae</taxon>
        <taxon>Luminiphilus</taxon>
    </lineage>
</organism>
<accession>B8KS28</accession>
<evidence type="ECO:0000256" key="8">
    <source>
        <dbReference type="ARBA" id="ARBA00023077"/>
    </source>
</evidence>
<keyword evidence="7" id="KW-0406">Ion transport</keyword>
<dbReference type="AlphaFoldDB" id="B8KS28"/>
<evidence type="ECO:0000256" key="4">
    <source>
        <dbReference type="ARBA" id="ARBA00022496"/>
    </source>
</evidence>
<evidence type="ECO:0000256" key="7">
    <source>
        <dbReference type="ARBA" id="ARBA00023065"/>
    </source>
</evidence>
<comment type="similarity">
    <text evidence="11 12">Belongs to the TonB-dependent receptor family.</text>
</comment>
<dbReference type="InterPro" id="IPR036942">
    <property type="entry name" value="Beta-barrel_TonB_sf"/>
</dbReference>
<feature type="signal peptide" evidence="13">
    <location>
        <begin position="1"/>
        <end position="24"/>
    </location>
</feature>
<dbReference type="RefSeq" id="WP_009020233.1">
    <property type="nucleotide sequence ID" value="NZ_DS999411.1"/>
</dbReference>
<evidence type="ECO:0000313" key="16">
    <source>
        <dbReference type="EMBL" id="EED35487.1"/>
    </source>
</evidence>
<dbReference type="Gene3D" id="2.40.170.20">
    <property type="entry name" value="TonB-dependent receptor, beta-barrel domain"/>
    <property type="match status" value="1"/>
</dbReference>
<name>B8KS28_9GAMM</name>
<keyword evidence="17" id="KW-1185">Reference proteome</keyword>
<evidence type="ECO:0000256" key="10">
    <source>
        <dbReference type="ARBA" id="ARBA00023237"/>
    </source>
</evidence>
<dbReference type="SUPFAM" id="SSF56935">
    <property type="entry name" value="Porins"/>
    <property type="match status" value="1"/>
</dbReference>
<keyword evidence="8 12" id="KW-0798">TonB box</keyword>
<dbReference type="PANTHER" id="PTHR32552:SF81">
    <property type="entry name" value="TONB-DEPENDENT OUTER MEMBRANE RECEPTOR"/>
    <property type="match status" value="1"/>
</dbReference>
<keyword evidence="6" id="KW-0408">Iron</keyword>
<keyword evidence="9 11" id="KW-0472">Membrane</keyword>
<keyword evidence="16" id="KW-0675">Receptor</keyword>
<dbReference type="InterPro" id="IPR039426">
    <property type="entry name" value="TonB-dep_rcpt-like"/>
</dbReference>
<feature type="domain" description="TonB-dependent receptor plug" evidence="15">
    <location>
        <begin position="45"/>
        <end position="151"/>
    </location>
</feature>
<dbReference type="Pfam" id="PF00593">
    <property type="entry name" value="TonB_dep_Rec_b-barrel"/>
    <property type="match status" value="1"/>
</dbReference>
<comment type="subcellular location">
    <subcellularLocation>
        <location evidence="1 11">Cell outer membrane</location>
        <topology evidence="1 11">Multi-pass membrane protein</topology>
    </subcellularLocation>
</comment>
<dbReference type="Proteomes" id="UP000004699">
    <property type="component" value="Unassembled WGS sequence"/>
</dbReference>
<evidence type="ECO:0000256" key="11">
    <source>
        <dbReference type="PROSITE-ProRule" id="PRU01360"/>
    </source>
</evidence>
<keyword evidence="5 11" id="KW-0812">Transmembrane</keyword>
<proteinExistence type="inferred from homology"/>
<evidence type="ECO:0000256" key="3">
    <source>
        <dbReference type="ARBA" id="ARBA00022452"/>
    </source>
</evidence>
<keyword evidence="10 11" id="KW-0998">Cell outer membrane</keyword>
<dbReference type="HOGENOM" id="CLU_008287_15_0_6"/>
<evidence type="ECO:0000259" key="14">
    <source>
        <dbReference type="Pfam" id="PF00593"/>
    </source>
</evidence>
<keyword evidence="4" id="KW-0410">Iron transport</keyword>
<protein>
    <submittedName>
        <fullName evidence="16">TonB-dependent receptor, plug</fullName>
    </submittedName>
</protein>
<sequence length="728" mass="79672">MRSIPKTKLALAIAPILFSTSAYTAAQSVTLEEVVVTARKKEESLQTIPLSVSAVTGKAMRETMVSNMEDAQQGMANVNFAVRLGSAVPTIRGVGFSILNNGTTANVAMHVNGVYIGRPMAVASSFFDVDRLEVVRGPQGTLYGRNATGGAVNIVTNRPTEELSGYIDTSFGNYNSATVEAAISGPLFSDKVLGRIAIRTDRHDGWAKNIFSGNDTDAQDLQAIRATMRFLPSDNLTLDWVVENYHQDDSMYGMKFGGKTNPEAELGGVLLGGDAFPIGSRDINTERDILNKRDIFGTDLTAVWEMDDYTFKSITAFRDTEVNVESDIDATNVVVFSGPNREEEAEQWSQEFQLTYDGDKLSWLAGAFYFNEENDIATVSKEGFLLPSAPAPFYPPDDGVGTVLLFVNGANVETTSYAVFGEATYQFSDAWSATAGLRYTYEDVEINGEYSPLVTVMRDCDALECDLDFSNVSPRGIIQYQPSDEWMFFASVSDGFKSGGFSVGALAPSFDEEEIRSYEIGAKATLMDERVQLSLTAFSYDYEDLQVTKVLDASALTENAANAGIEGLEFEAKMLLTDNFQIDASLGILNAEFEDFESENPTFPGTPPQDLSGNQLPQAPDVTANIAAEYTWTVKGGDLTLRGEAVYSDEYYLTSFNERPDYQDSYTMYNAFVNYNHPSGVRVGAYIRNADDELVKSSGYTTIFALGTPSFTAYLPPRTYGVSFGYSF</sequence>
<dbReference type="Pfam" id="PF07715">
    <property type="entry name" value="Plug"/>
    <property type="match status" value="1"/>
</dbReference>
<reference evidence="17" key="1">
    <citation type="journal article" date="2013" name="BMC Microbiol.">
        <title>Taxonomy and evolution of bacteriochlorophyll a-containing members of the OM60/NOR5 clade of marine gammaproteobacteria: description of Luminiphilus syltensis gen. nov., sp. nov., reclassification of Haliea rubra as Pseudohaliea rubra gen. nov., comb. nov., and emendation of Chromatocurvus halotolerans.</title>
        <authorList>
            <person name="Spring S."/>
            <person name="Riedel T."/>
            <person name="Sproer C."/>
            <person name="Yan S."/>
            <person name="Harder J."/>
            <person name="Fuchs B.M."/>
        </authorList>
    </citation>
    <scope>NUCLEOTIDE SEQUENCE [LARGE SCALE GENOMIC DNA]</scope>
    <source>
        <strain evidence="17">NOR51-B</strain>
    </source>
</reference>
<evidence type="ECO:0000256" key="9">
    <source>
        <dbReference type="ARBA" id="ARBA00023136"/>
    </source>
</evidence>
<dbReference type="PANTHER" id="PTHR32552">
    <property type="entry name" value="FERRICHROME IRON RECEPTOR-RELATED"/>
    <property type="match status" value="1"/>
</dbReference>
<keyword evidence="2 11" id="KW-0813">Transport</keyword>
<dbReference type="InterPro" id="IPR012910">
    <property type="entry name" value="Plug_dom"/>
</dbReference>
<evidence type="ECO:0000256" key="13">
    <source>
        <dbReference type="SAM" id="SignalP"/>
    </source>
</evidence>
<evidence type="ECO:0000256" key="6">
    <source>
        <dbReference type="ARBA" id="ARBA00023004"/>
    </source>
</evidence>
<evidence type="ECO:0000256" key="5">
    <source>
        <dbReference type="ARBA" id="ARBA00022692"/>
    </source>
</evidence>
<evidence type="ECO:0000256" key="2">
    <source>
        <dbReference type="ARBA" id="ARBA00022448"/>
    </source>
</evidence>
<evidence type="ECO:0000256" key="12">
    <source>
        <dbReference type="RuleBase" id="RU003357"/>
    </source>
</evidence>
<dbReference type="InterPro" id="IPR000531">
    <property type="entry name" value="Beta-barrel_TonB"/>
</dbReference>
<keyword evidence="13" id="KW-0732">Signal</keyword>
<gene>
    <name evidence="16" type="ORF">NOR51B_1433</name>
</gene>
<evidence type="ECO:0000313" key="17">
    <source>
        <dbReference type="Proteomes" id="UP000004699"/>
    </source>
</evidence>
<dbReference type="GO" id="GO:0006826">
    <property type="term" value="P:iron ion transport"/>
    <property type="evidence" value="ECO:0007669"/>
    <property type="project" value="UniProtKB-KW"/>
</dbReference>
<keyword evidence="3 11" id="KW-1134">Transmembrane beta strand</keyword>
<dbReference type="OrthoDB" id="7051185at2"/>